<dbReference type="InterPro" id="IPR014710">
    <property type="entry name" value="RmlC-like_jellyroll"/>
</dbReference>
<evidence type="ECO:0000313" key="6">
    <source>
        <dbReference type="Proteomes" id="UP000464577"/>
    </source>
</evidence>
<dbReference type="Proteomes" id="UP000464577">
    <property type="component" value="Chromosome"/>
</dbReference>
<keyword evidence="1" id="KW-0805">Transcription regulation</keyword>
<gene>
    <name evidence="5" type="ORF">GJR95_21340</name>
</gene>
<dbReference type="InterPro" id="IPR018062">
    <property type="entry name" value="HTH_AraC-typ_CS"/>
</dbReference>
<reference evidence="5 6" key="1">
    <citation type="submission" date="2019-11" db="EMBL/GenBank/DDBJ databases">
        <title>Spirosoma endbachense sp. nov., isolated from a natural salt meadow.</title>
        <authorList>
            <person name="Rojas J."/>
            <person name="Ambika Manirajan B."/>
            <person name="Ratering S."/>
            <person name="Suarez C."/>
            <person name="Geissler-Plaum R."/>
            <person name="Schnell S."/>
        </authorList>
    </citation>
    <scope>NUCLEOTIDE SEQUENCE [LARGE SCALE GENOMIC DNA]</scope>
    <source>
        <strain evidence="5 6">I-24</strain>
    </source>
</reference>
<dbReference type="KEGG" id="senf:GJR95_21340"/>
<dbReference type="Pfam" id="PF02311">
    <property type="entry name" value="AraC_binding"/>
    <property type="match status" value="1"/>
</dbReference>
<organism evidence="5 6">
    <name type="scientific">Spirosoma endbachense</name>
    <dbReference type="NCBI Taxonomy" id="2666025"/>
    <lineage>
        <taxon>Bacteria</taxon>
        <taxon>Pseudomonadati</taxon>
        <taxon>Bacteroidota</taxon>
        <taxon>Cytophagia</taxon>
        <taxon>Cytophagales</taxon>
        <taxon>Cytophagaceae</taxon>
        <taxon>Spirosoma</taxon>
    </lineage>
</organism>
<dbReference type="PANTHER" id="PTHR43280">
    <property type="entry name" value="ARAC-FAMILY TRANSCRIPTIONAL REGULATOR"/>
    <property type="match status" value="1"/>
</dbReference>
<dbReference type="Pfam" id="PF12833">
    <property type="entry name" value="HTH_18"/>
    <property type="match status" value="1"/>
</dbReference>
<dbReference type="PROSITE" id="PS01124">
    <property type="entry name" value="HTH_ARAC_FAMILY_2"/>
    <property type="match status" value="1"/>
</dbReference>
<dbReference type="PANTHER" id="PTHR43280:SF27">
    <property type="entry name" value="TRANSCRIPTIONAL REGULATOR MTLR"/>
    <property type="match status" value="1"/>
</dbReference>
<dbReference type="SUPFAM" id="SSF51215">
    <property type="entry name" value="Regulatory protein AraC"/>
    <property type="match status" value="1"/>
</dbReference>
<evidence type="ECO:0000313" key="5">
    <source>
        <dbReference type="EMBL" id="QHV97393.1"/>
    </source>
</evidence>
<sequence length="293" mass="33923">MRTFFRDIQPVLDASFIIRQEQANQFAAPFHFHRGYELLFIIKGQGKFYGGNQVMNFGPGDVYLFGPNFPHYFVIDRLFVEMGHSIVIQFRDDSLEKVFSQLPELNAVNELLKLAASGIKFGPVDDSVWISVLEMSKSKNLGLVALLQFIYTLHLLATSNQHQITIIDPIIDKFIKKQGDDTRLDSVYQYVLRHFNEKLSTKKAASLACMQEAAFCRYFKRRTSKTFSQFVNEVRIKHAKQLLYRSHDSISVVCYSCGFHSITYFNRQFKAIIGFTPYEYRKKLAEEDSTKTD</sequence>
<dbReference type="PROSITE" id="PS00041">
    <property type="entry name" value="HTH_ARAC_FAMILY_1"/>
    <property type="match status" value="1"/>
</dbReference>
<evidence type="ECO:0000256" key="3">
    <source>
        <dbReference type="ARBA" id="ARBA00023163"/>
    </source>
</evidence>
<dbReference type="InterPro" id="IPR009057">
    <property type="entry name" value="Homeodomain-like_sf"/>
</dbReference>
<dbReference type="Gene3D" id="1.10.10.60">
    <property type="entry name" value="Homeodomain-like"/>
    <property type="match status" value="2"/>
</dbReference>
<keyword evidence="2" id="KW-0238">DNA-binding</keyword>
<protein>
    <submittedName>
        <fullName evidence="5">Helix-turn-helix domain-containing protein</fullName>
    </submittedName>
</protein>
<dbReference type="SUPFAM" id="SSF46689">
    <property type="entry name" value="Homeodomain-like"/>
    <property type="match status" value="2"/>
</dbReference>
<feature type="domain" description="HTH araC/xylS-type" evidence="4">
    <location>
        <begin position="185"/>
        <end position="283"/>
    </location>
</feature>
<evidence type="ECO:0000256" key="1">
    <source>
        <dbReference type="ARBA" id="ARBA00023015"/>
    </source>
</evidence>
<keyword evidence="6" id="KW-1185">Reference proteome</keyword>
<dbReference type="GO" id="GO:0043565">
    <property type="term" value="F:sequence-specific DNA binding"/>
    <property type="evidence" value="ECO:0007669"/>
    <property type="project" value="InterPro"/>
</dbReference>
<keyword evidence="3" id="KW-0804">Transcription</keyword>
<dbReference type="Gene3D" id="2.60.120.10">
    <property type="entry name" value="Jelly Rolls"/>
    <property type="match status" value="1"/>
</dbReference>
<name>A0A6P1VWA5_9BACT</name>
<dbReference type="InterPro" id="IPR003313">
    <property type="entry name" value="AraC-bd"/>
</dbReference>
<evidence type="ECO:0000259" key="4">
    <source>
        <dbReference type="PROSITE" id="PS01124"/>
    </source>
</evidence>
<proteinExistence type="predicted"/>
<accession>A0A6P1VWA5</accession>
<dbReference type="EMBL" id="CP045997">
    <property type="protein sequence ID" value="QHV97393.1"/>
    <property type="molecule type" value="Genomic_DNA"/>
</dbReference>
<dbReference type="InterPro" id="IPR037923">
    <property type="entry name" value="HTH-like"/>
</dbReference>
<evidence type="ECO:0000256" key="2">
    <source>
        <dbReference type="ARBA" id="ARBA00023125"/>
    </source>
</evidence>
<dbReference type="AlphaFoldDB" id="A0A6P1VWA5"/>
<dbReference type="SMART" id="SM00342">
    <property type="entry name" value="HTH_ARAC"/>
    <property type="match status" value="1"/>
</dbReference>
<dbReference type="RefSeq" id="WP_162387804.1">
    <property type="nucleotide sequence ID" value="NZ_CP045997.1"/>
</dbReference>
<dbReference type="InterPro" id="IPR018060">
    <property type="entry name" value="HTH_AraC"/>
</dbReference>
<dbReference type="GO" id="GO:0003700">
    <property type="term" value="F:DNA-binding transcription factor activity"/>
    <property type="evidence" value="ECO:0007669"/>
    <property type="project" value="InterPro"/>
</dbReference>